<feature type="compositionally biased region" description="Basic and acidic residues" evidence="5">
    <location>
        <begin position="47"/>
        <end position="59"/>
    </location>
</feature>
<feature type="transmembrane region" description="Helical" evidence="6">
    <location>
        <begin position="176"/>
        <end position="199"/>
    </location>
</feature>
<accession>A0A2A9NNN6</accession>
<feature type="compositionally biased region" description="Low complexity" evidence="5">
    <location>
        <begin position="104"/>
        <end position="135"/>
    </location>
</feature>
<feature type="region of interest" description="Disordered" evidence="5">
    <location>
        <begin position="223"/>
        <end position="244"/>
    </location>
</feature>
<dbReference type="EMBL" id="KZ301994">
    <property type="protein sequence ID" value="PFH50934.1"/>
    <property type="molecule type" value="Genomic_DNA"/>
</dbReference>
<evidence type="ECO:0000256" key="6">
    <source>
        <dbReference type="SAM" id="Phobius"/>
    </source>
</evidence>
<evidence type="ECO:0000256" key="5">
    <source>
        <dbReference type="SAM" id="MobiDB-lite"/>
    </source>
</evidence>
<dbReference type="InterPro" id="IPR051694">
    <property type="entry name" value="Immunoregulatory_rcpt-like"/>
</dbReference>
<dbReference type="PANTHER" id="PTHR15549:SF26">
    <property type="entry name" value="AXIAL BUDDING PATTERN PROTEIN 2-RELATED"/>
    <property type="match status" value="1"/>
</dbReference>
<feature type="region of interest" description="Disordered" evidence="5">
    <location>
        <begin position="535"/>
        <end position="591"/>
    </location>
</feature>
<feature type="region of interest" description="Disordered" evidence="5">
    <location>
        <begin position="104"/>
        <end position="137"/>
    </location>
</feature>
<proteinExistence type="predicted"/>
<feature type="compositionally biased region" description="Polar residues" evidence="5">
    <location>
        <begin position="17"/>
        <end position="26"/>
    </location>
</feature>
<feature type="compositionally biased region" description="Low complexity" evidence="5">
    <location>
        <begin position="545"/>
        <end position="554"/>
    </location>
</feature>
<keyword evidence="4 6" id="KW-0472">Membrane</keyword>
<dbReference type="Proteomes" id="UP000242287">
    <property type="component" value="Unassembled WGS sequence"/>
</dbReference>
<evidence type="ECO:0000256" key="4">
    <source>
        <dbReference type="ARBA" id="ARBA00023136"/>
    </source>
</evidence>
<feature type="region of interest" description="Disordered" evidence="5">
    <location>
        <begin position="424"/>
        <end position="501"/>
    </location>
</feature>
<dbReference type="AlphaFoldDB" id="A0A2A9NNN6"/>
<organism evidence="7 8">
    <name type="scientific">Amanita thiersii Skay4041</name>
    <dbReference type="NCBI Taxonomy" id="703135"/>
    <lineage>
        <taxon>Eukaryota</taxon>
        <taxon>Fungi</taxon>
        <taxon>Dikarya</taxon>
        <taxon>Basidiomycota</taxon>
        <taxon>Agaricomycotina</taxon>
        <taxon>Agaricomycetes</taxon>
        <taxon>Agaricomycetidae</taxon>
        <taxon>Agaricales</taxon>
        <taxon>Pluteineae</taxon>
        <taxon>Amanitaceae</taxon>
        <taxon>Amanita</taxon>
    </lineage>
</organism>
<evidence type="ECO:0000313" key="7">
    <source>
        <dbReference type="EMBL" id="PFH50934.1"/>
    </source>
</evidence>
<keyword evidence="8" id="KW-1185">Reference proteome</keyword>
<gene>
    <name evidence="7" type="ORF">AMATHDRAFT_3452</name>
</gene>
<feature type="region of interest" description="Disordered" evidence="5">
    <location>
        <begin position="321"/>
        <end position="389"/>
    </location>
</feature>
<feature type="compositionally biased region" description="Basic residues" evidence="5">
    <location>
        <begin position="1"/>
        <end position="11"/>
    </location>
</feature>
<comment type="subcellular location">
    <subcellularLocation>
        <location evidence="1">Membrane</location>
        <topology evidence="1">Single-pass membrane protein</topology>
    </subcellularLocation>
</comment>
<dbReference type="STRING" id="703135.A0A2A9NNN6"/>
<feature type="region of interest" description="Disordered" evidence="5">
    <location>
        <begin position="1"/>
        <end position="70"/>
    </location>
</feature>
<dbReference type="GO" id="GO:0016020">
    <property type="term" value="C:membrane"/>
    <property type="evidence" value="ECO:0007669"/>
    <property type="project" value="UniProtKB-SubCell"/>
</dbReference>
<feature type="compositionally biased region" description="Low complexity" evidence="5">
    <location>
        <begin position="352"/>
        <end position="363"/>
    </location>
</feature>
<sequence length="591" mass="62901">MQHRARSHRRVAAAQRISDTTPSKSQPLVPRQGPIVLFSTQPIQRPNPDEGDKPGKHPENGFTSIFPPLPTSDVTLPIPLTTSPTPVPVVIPPVTSVVVPSTTSLRVPSTPSTTSVVVPTTSTTPLPSTMSTSTTRQSVALVTEVRTVTPTTSRTATAASSTASVSGGSSNSNTGAVVGGVLVGVLVLGALVFGASWFVRRSRRQKEDQFDADNFRRSAVLIHDPAPHDDYNSQGTNPRPPTMIERKLASSPLGYGSPYGAPPPADYYDAPAGYYPGQVDYNQPYSPSFVPGQVVNPIVPLPMTSQGLYPTAVYEATGHNVTGTQMQPPSPPPPLTRQPTNQSPPRSPIVRPASGNAPGAANGFTFPPRQHSQRISDPMQHPIPDQPAVHQVPADDYVDLSRSSVSPFQAAQYVEISKKLNTEVPRGLNNTTNDEMPAESQGELSQDAPPPLPPKDPFEDPSSRPESPKDSIRDSYESAQYATQHPMLNQFPAPPSPVQTIASRHRIDSLPPTLPEINGGGSPLIQRKSLIPEPTKFQATPSPLASSSIIANNIESQATTPANGPQHGGDSAPKIKRPETVYNPEDAYGGI</sequence>
<dbReference type="PANTHER" id="PTHR15549">
    <property type="entry name" value="PAIRED IMMUNOGLOBULIN-LIKE TYPE 2 RECEPTOR"/>
    <property type="match status" value="1"/>
</dbReference>
<keyword evidence="3 6" id="KW-1133">Transmembrane helix</keyword>
<evidence type="ECO:0000256" key="3">
    <source>
        <dbReference type="ARBA" id="ARBA00022989"/>
    </source>
</evidence>
<evidence type="ECO:0000256" key="2">
    <source>
        <dbReference type="ARBA" id="ARBA00022692"/>
    </source>
</evidence>
<feature type="compositionally biased region" description="Basic and acidic residues" evidence="5">
    <location>
        <begin position="456"/>
        <end position="476"/>
    </location>
</feature>
<feature type="region of interest" description="Disordered" evidence="5">
    <location>
        <begin position="151"/>
        <end position="171"/>
    </location>
</feature>
<dbReference type="OrthoDB" id="3263296at2759"/>
<dbReference type="GO" id="GO:0071944">
    <property type="term" value="C:cell periphery"/>
    <property type="evidence" value="ECO:0007669"/>
    <property type="project" value="UniProtKB-ARBA"/>
</dbReference>
<reference evidence="7 8" key="1">
    <citation type="submission" date="2014-02" db="EMBL/GenBank/DDBJ databases">
        <title>Transposable element dynamics among asymbiotic and ectomycorrhizal Amanita fungi.</title>
        <authorList>
            <consortium name="DOE Joint Genome Institute"/>
            <person name="Hess J."/>
            <person name="Skrede I."/>
            <person name="Wolfe B."/>
            <person name="LaButti K."/>
            <person name="Ohm R.A."/>
            <person name="Grigoriev I.V."/>
            <person name="Pringle A."/>
        </authorList>
    </citation>
    <scope>NUCLEOTIDE SEQUENCE [LARGE SCALE GENOMIC DNA]</scope>
    <source>
        <strain evidence="7 8">SKay4041</strain>
    </source>
</reference>
<name>A0A2A9NNN6_9AGAR</name>
<evidence type="ECO:0000256" key="1">
    <source>
        <dbReference type="ARBA" id="ARBA00004167"/>
    </source>
</evidence>
<protein>
    <submittedName>
        <fullName evidence="7">Uncharacterized protein</fullName>
    </submittedName>
</protein>
<keyword evidence="2 6" id="KW-0812">Transmembrane</keyword>
<evidence type="ECO:0000313" key="8">
    <source>
        <dbReference type="Proteomes" id="UP000242287"/>
    </source>
</evidence>
<feature type="compositionally biased region" description="Polar residues" evidence="5">
    <location>
        <begin position="477"/>
        <end position="487"/>
    </location>
</feature>